<feature type="region of interest" description="Disordered" evidence="1">
    <location>
        <begin position="52"/>
        <end position="93"/>
    </location>
</feature>
<dbReference type="Proteomes" id="UP001583172">
    <property type="component" value="Unassembled WGS sequence"/>
</dbReference>
<sequence length="93" mass="9865">MASTPTMIATHQASAPVNSLTTKRHLKPSKMITTLPLVMDDMVPVNPDGGTIRDGIIFPDNGLDLAPKTGKKDDPVDGDGDESDSDNDSDDED</sequence>
<dbReference type="EMBL" id="JAZGSY010000574">
    <property type="protein sequence ID" value="KAL1835656.1"/>
    <property type="molecule type" value="Genomic_DNA"/>
</dbReference>
<organism evidence="2 3">
    <name type="scientific">Humicola insolens</name>
    <name type="common">Soft-rot fungus</name>
    <dbReference type="NCBI Taxonomy" id="85995"/>
    <lineage>
        <taxon>Eukaryota</taxon>
        <taxon>Fungi</taxon>
        <taxon>Dikarya</taxon>
        <taxon>Ascomycota</taxon>
        <taxon>Pezizomycotina</taxon>
        <taxon>Sordariomycetes</taxon>
        <taxon>Sordariomycetidae</taxon>
        <taxon>Sordariales</taxon>
        <taxon>Chaetomiaceae</taxon>
        <taxon>Mycothermus</taxon>
    </lineage>
</organism>
<evidence type="ECO:0000313" key="2">
    <source>
        <dbReference type="EMBL" id="KAL1835656.1"/>
    </source>
</evidence>
<name>A0ABR3V1Q0_HUMIN</name>
<comment type="caution">
    <text evidence="2">The sequence shown here is derived from an EMBL/GenBank/DDBJ whole genome shotgun (WGS) entry which is preliminary data.</text>
</comment>
<evidence type="ECO:0000256" key="1">
    <source>
        <dbReference type="SAM" id="MobiDB-lite"/>
    </source>
</evidence>
<feature type="compositionally biased region" description="Polar residues" evidence="1">
    <location>
        <begin position="1"/>
        <end position="21"/>
    </location>
</feature>
<proteinExistence type="predicted"/>
<keyword evidence="3" id="KW-1185">Reference proteome</keyword>
<evidence type="ECO:0000313" key="3">
    <source>
        <dbReference type="Proteomes" id="UP001583172"/>
    </source>
</evidence>
<feature type="compositionally biased region" description="Acidic residues" evidence="1">
    <location>
        <begin position="76"/>
        <end position="93"/>
    </location>
</feature>
<gene>
    <name evidence="2" type="ORF">VTJ49DRAFT_6261</name>
</gene>
<feature type="region of interest" description="Disordered" evidence="1">
    <location>
        <begin position="1"/>
        <end position="22"/>
    </location>
</feature>
<protein>
    <submittedName>
        <fullName evidence="2">Uncharacterized protein</fullName>
    </submittedName>
</protein>
<reference evidence="2 3" key="1">
    <citation type="journal article" date="2024" name="Commun. Biol.">
        <title>Comparative genomic analysis of thermophilic fungi reveals convergent evolutionary adaptations and gene losses.</title>
        <authorList>
            <person name="Steindorff A.S."/>
            <person name="Aguilar-Pontes M.V."/>
            <person name="Robinson A.J."/>
            <person name="Andreopoulos B."/>
            <person name="LaButti K."/>
            <person name="Kuo A."/>
            <person name="Mondo S."/>
            <person name="Riley R."/>
            <person name="Otillar R."/>
            <person name="Haridas S."/>
            <person name="Lipzen A."/>
            <person name="Grimwood J."/>
            <person name="Schmutz J."/>
            <person name="Clum A."/>
            <person name="Reid I.D."/>
            <person name="Moisan M.C."/>
            <person name="Butler G."/>
            <person name="Nguyen T.T.M."/>
            <person name="Dewar K."/>
            <person name="Conant G."/>
            <person name="Drula E."/>
            <person name="Henrissat B."/>
            <person name="Hansel C."/>
            <person name="Singer S."/>
            <person name="Hutchinson M.I."/>
            <person name="de Vries R.P."/>
            <person name="Natvig D.O."/>
            <person name="Powell A.J."/>
            <person name="Tsang A."/>
            <person name="Grigoriev I.V."/>
        </authorList>
    </citation>
    <scope>NUCLEOTIDE SEQUENCE [LARGE SCALE GENOMIC DNA]</scope>
    <source>
        <strain evidence="2 3">CBS 620.91</strain>
    </source>
</reference>
<accession>A0ABR3V1Q0</accession>